<comment type="catalytic activity">
    <reaction evidence="1 7">
        <text>ATP + protein L-histidine = ADP + protein N-phospho-L-histidine.</text>
        <dbReference type="EC" id="2.7.13.3"/>
    </reaction>
</comment>
<comment type="function">
    <text evidence="7">Member of the two-component regulatory system DegS/DegU, which plays an important role in the transition growth phase.</text>
</comment>
<evidence type="ECO:0000256" key="5">
    <source>
        <dbReference type="ARBA" id="ARBA00022840"/>
    </source>
</evidence>
<keyword evidence="7" id="KW-0963">Cytoplasm</keyword>
<sequence length="386" mass="44704">MSIQKLDAKLLDKILEKMVKTVHTSKDEIFEIGENSRRQYDDLLQELSNIKIQVNDIIEQGDQLGAHSRLARQRLSEVSKNFQKYSEPEVHEAYEKAHKLQVDVAMLHQQEKQLRDRRDELERRLVNLKGIIERADSLVGQISVVINYLNQDLRQVGEIIEDAKQKQEFGLRIIEAQEEERKRLSREIHDGPAQMLANVLMRSELIDRISRQQGPEHALEEVRSLRVMVRDALYEVRRIIYDLRPMALDDLGLIPTLRKYLSTIEDYNGKTSIEFSYRGEEDDDHRLPAQFEVALFRLVQEAVTNSLKHAAATKIHVRVEVKDDLVNLVVKDNGKGFDQSKVNNRNKKSFGLLGMKERVELLEGKMTIDSRPNIGTFIIIQVPLNI</sequence>
<dbReference type="SMART" id="SM00387">
    <property type="entry name" value="HATPase_c"/>
    <property type="match status" value="1"/>
</dbReference>
<dbReference type="Pfam" id="PF07730">
    <property type="entry name" value="HisKA_3"/>
    <property type="match status" value="1"/>
</dbReference>
<protein>
    <recommendedName>
        <fullName evidence="7">Signal transduction histidine-protein kinase/phosphatase DegS</fullName>
        <ecNumber evidence="7">2.7.13.3</ecNumber>
        <ecNumber evidence="7">3.1.3.-</ecNumber>
    </recommendedName>
</protein>
<dbReference type="EMBL" id="CP129013">
    <property type="protein sequence ID" value="WLR41497.1"/>
    <property type="molecule type" value="Genomic_DNA"/>
</dbReference>
<evidence type="ECO:0000256" key="3">
    <source>
        <dbReference type="ARBA" id="ARBA00022741"/>
    </source>
</evidence>
<evidence type="ECO:0000259" key="9">
    <source>
        <dbReference type="PROSITE" id="PS50109"/>
    </source>
</evidence>
<keyword evidence="8" id="KW-0175">Coiled coil</keyword>
<dbReference type="InterPro" id="IPR003594">
    <property type="entry name" value="HATPase_dom"/>
</dbReference>
<dbReference type="RefSeq" id="WP_226541632.1">
    <property type="nucleotide sequence ID" value="NZ_CP129013.1"/>
</dbReference>
<evidence type="ECO:0000256" key="1">
    <source>
        <dbReference type="ARBA" id="ARBA00000085"/>
    </source>
</evidence>
<dbReference type="InterPro" id="IPR016381">
    <property type="entry name" value="Sig_transdc_His_kinase_DegS"/>
</dbReference>
<keyword evidence="5 7" id="KW-0067">ATP-binding</keyword>
<keyword evidence="4 7" id="KW-0418">Kinase</keyword>
<keyword evidence="2 7" id="KW-0808">Transferase</keyword>
<name>A0ABY9JQ26_9BACI</name>
<dbReference type="InterPro" id="IPR005467">
    <property type="entry name" value="His_kinase_dom"/>
</dbReference>
<keyword evidence="3 7" id="KW-0547">Nucleotide-binding</keyword>
<dbReference type="Proteomes" id="UP001197974">
    <property type="component" value="Chromosome"/>
</dbReference>
<evidence type="ECO:0000256" key="4">
    <source>
        <dbReference type="ARBA" id="ARBA00022777"/>
    </source>
</evidence>
<keyword evidence="6 7" id="KW-0902">Two-component regulatory system</keyword>
<dbReference type="InterPro" id="IPR050482">
    <property type="entry name" value="Sensor_HK_TwoCompSys"/>
</dbReference>
<dbReference type="PROSITE" id="PS50109">
    <property type="entry name" value="HIS_KIN"/>
    <property type="match status" value="1"/>
</dbReference>
<feature type="coiled-coil region" evidence="8">
    <location>
        <begin position="104"/>
        <end position="138"/>
    </location>
</feature>
<organism evidence="10 11">
    <name type="scientific">Bacillus carboniphilus</name>
    <dbReference type="NCBI Taxonomy" id="86663"/>
    <lineage>
        <taxon>Bacteria</taxon>
        <taxon>Bacillati</taxon>
        <taxon>Bacillota</taxon>
        <taxon>Bacilli</taxon>
        <taxon>Bacillales</taxon>
        <taxon>Bacillaceae</taxon>
        <taxon>Bacillus</taxon>
    </lineage>
</organism>
<keyword evidence="7" id="KW-0378">Hydrolase</keyword>
<evidence type="ECO:0000313" key="10">
    <source>
        <dbReference type="EMBL" id="WLR41497.1"/>
    </source>
</evidence>
<dbReference type="Gene3D" id="3.30.565.10">
    <property type="entry name" value="Histidine kinase-like ATPase, C-terminal domain"/>
    <property type="match status" value="1"/>
</dbReference>
<dbReference type="EC" id="2.7.13.3" evidence="7"/>
<dbReference type="Pfam" id="PF05384">
    <property type="entry name" value="DegS"/>
    <property type="match status" value="1"/>
</dbReference>
<dbReference type="PANTHER" id="PTHR24421:SF55">
    <property type="entry name" value="SENSOR HISTIDINE KINASE YDFH"/>
    <property type="match status" value="1"/>
</dbReference>
<dbReference type="GO" id="GO:0016301">
    <property type="term" value="F:kinase activity"/>
    <property type="evidence" value="ECO:0007669"/>
    <property type="project" value="UniProtKB-KW"/>
</dbReference>
<dbReference type="InterPro" id="IPR036890">
    <property type="entry name" value="HATPase_C_sf"/>
</dbReference>
<reference evidence="10 11" key="1">
    <citation type="submission" date="2023-06" db="EMBL/GenBank/DDBJ databases">
        <title>Five Gram-positive bacteria isolated from mangrove sediments in Shenzhen, Guangdong, China.</title>
        <authorList>
            <person name="Yu S."/>
            <person name="Zheng W."/>
            <person name="Huang Y."/>
        </authorList>
    </citation>
    <scope>NUCLEOTIDE SEQUENCE [LARGE SCALE GENOMIC DNA]</scope>
    <source>
        <strain evidence="10 11">SaN35-3</strain>
    </source>
</reference>
<evidence type="ECO:0000313" key="11">
    <source>
        <dbReference type="Proteomes" id="UP001197974"/>
    </source>
</evidence>
<accession>A0ABY9JQ26</accession>
<evidence type="ECO:0000256" key="2">
    <source>
        <dbReference type="ARBA" id="ARBA00022679"/>
    </source>
</evidence>
<evidence type="ECO:0000256" key="8">
    <source>
        <dbReference type="SAM" id="Coils"/>
    </source>
</evidence>
<dbReference type="SUPFAM" id="SSF55874">
    <property type="entry name" value="ATPase domain of HSP90 chaperone/DNA topoisomerase II/histidine kinase"/>
    <property type="match status" value="1"/>
</dbReference>
<dbReference type="Pfam" id="PF02518">
    <property type="entry name" value="HATPase_c"/>
    <property type="match status" value="1"/>
</dbReference>
<evidence type="ECO:0000256" key="7">
    <source>
        <dbReference type="PIRNR" id="PIRNR003169"/>
    </source>
</evidence>
<keyword evidence="7" id="KW-0904">Protein phosphatase</keyword>
<dbReference type="InterPro" id="IPR011712">
    <property type="entry name" value="Sig_transdc_His_kin_sub3_dim/P"/>
</dbReference>
<dbReference type="InterPro" id="IPR008595">
    <property type="entry name" value="DegS"/>
</dbReference>
<dbReference type="PIRSF" id="PIRSF003169">
    <property type="entry name" value="STHK_DegS"/>
    <property type="match status" value="1"/>
</dbReference>
<gene>
    <name evidence="10" type="ORF">LC087_11410</name>
</gene>
<proteinExistence type="predicted"/>
<comment type="subcellular location">
    <subcellularLocation>
        <location evidence="7">Cytoplasm</location>
    </subcellularLocation>
</comment>
<dbReference type="EC" id="3.1.3.-" evidence="7"/>
<dbReference type="Gene3D" id="1.20.5.1930">
    <property type="match status" value="1"/>
</dbReference>
<dbReference type="PANTHER" id="PTHR24421">
    <property type="entry name" value="NITRATE/NITRITE SENSOR PROTEIN NARX-RELATED"/>
    <property type="match status" value="1"/>
</dbReference>
<feature type="domain" description="Histidine kinase" evidence="9">
    <location>
        <begin position="183"/>
        <end position="386"/>
    </location>
</feature>
<keyword evidence="11" id="KW-1185">Reference proteome</keyword>
<evidence type="ECO:0000256" key="6">
    <source>
        <dbReference type="ARBA" id="ARBA00023012"/>
    </source>
</evidence>
<dbReference type="CDD" id="cd16917">
    <property type="entry name" value="HATPase_UhpB-NarQ-NarX-like"/>
    <property type="match status" value="1"/>
</dbReference>